<dbReference type="OrthoDB" id="2985014at2759"/>
<evidence type="ECO:0000313" key="7">
    <source>
        <dbReference type="EMBL" id="KIM50597.1"/>
    </source>
</evidence>
<evidence type="ECO:0000256" key="2">
    <source>
        <dbReference type="ARBA" id="ARBA00022448"/>
    </source>
</evidence>
<reference evidence="8" key="2">
    <citation type="submission" date="2015-01" db="EMBL/GenBank/DDBJ databases">
        <title>Evolutionary Origins and Diversification of the Mycorrhizal Mutualists.</title>
        <authorList>
            <consortium name="DOE Joint Genome Institute"/>
            <consortium name="Mycorrhizal Genomics Consortium"/>
            <person name="Kohler A."/>
            <person name="Kuo A."/>
            <person name="Nagy L.G."/>
            <person name="Floudas D."/>
            <person name="Copeland A."/>
            <person name="Barry K.W."/>
            <person name="Cichocki N."/>
            <person name="Veneault-Fourrey C."/>
            <person name="LaButti K."/>
            <person name="Lindquist E.A."/>
            <person name="Lipzen A."/>
            <person name="Lundell T."/>
            <person name="Morin E."/>
            <person name="Murat C."/>
            <person name="Riley R."/>
            <person name="Ohm R."/>
            <person name="Sun H."/>
            <person name="Tunlid A."/>
            <person name="Henrissat B."/>
            <person name="Grigoriev I.V."/>
            <person name="Hibbett D.S."/>
            <person name="Martin F."/>
        </authorList>
    </citation>
    <scope>NUCLEOTIDE SEQUENCE [LARGE SCALE GENOMIC DNA]</scope>
    <source>
        <strain evidence="8">Foug A</strain>
    </source>
</reference>
<comment type="subcellular location">
    <subcellularLocation>
        <location evidence="1">Membrane</location>
        <topology evidence="1">Multi-pass membrane protein</topology>
    </subcellularLocation>
</comment>
<keyword evidence="4 6" id="KW-1133">Transmembrane helix</keyword>
<name>A0A0C2ZC79_9AGAM</name>
<keyword evidence="3 6" id="KW-0812">Transmembrane</keyword>
<dbReference type="AlphaFoldDB" id="A0A0C2ZC79"/>
<dbReference type="EMBL" id="KN822371">
    <property type="protein sequence ID" value="KIM50597.1"/>
    <property type="molecule type" value="Genomic_DNA"/>
</dbReference>
<dbReference type="HOGENOM" id="CLU_2110424_0_0_1"/>
<dbReference type="Proteomes" id="UP000053989">
    <property type="component" value="Unassembled WGS sequence"/>
</dbReference>
<evidence type="ECO:0008006" key="9">
    <source>
        <dbReference type="Google" id="ProtNLM"/>
    </source>
</evidence>
<evidence type="ECO:0000256" key="6">
    <source>
        <dbReference type="SAM" id="Phobius"/>
    </source>
</evidence>
<dbReference type="InParanoid" id="A0A0C2ZC79"/>
<feature type="transmembrane region" description="Helical" evidence="6">
    <location>
        <begin position="57"/>
        <end position="77"/>
    </location>
</feature>
<evidence type="ECO:0000313" key="8">
    <source>
        <dbReference type="Proteomes" id="UP000053989"/>
    </source>
</evidence>
<organism evidence="7 8">
    <name type="scientific">Scleroderma citrinum Foug A</name>
    <dbReference type="NCBI Taxonomy" id="1036808"/>
    <lineage>
        <taxon>Eukaryota</taxon>
        <taxon>Fungi</taxon>
        <taxon>Dikarya</taxon>
        <taxon>Basidiomycota</taxon>
        <taxon>Agaricomycotina</taxon>
        <taxon>Agaricomycetes</taxon>
        <taxon>Agaricomycetidae</taxon>
        <taxon>Boletales</taxon>
        <taxon>Sclerodermatineae</taxon>
        <taxon>Sclerodermataceae</taxon>
        <taxon>Scleroderma</taxon>
    </lineage>
</organism>
<accession>A0A0C2ZC79</accession>
<keyword evidence="5 6" id="KW-0472">Membrane</keyword>
<keyword evidence="8" id="KW-1185">Reference proteome</keyword>
<dbReference type="GO" id="GO:0016020">
    <property type="term" value="C:membrane"/>
    <property type="evidence" value="ECO:0007669"/>
    <property type="project" value="UniProtKB-SubCell"/>
</dbReference>
<dbReference type="PANTHER" id="PTHR43791">
    <property type="entry name" value="PERMEASE-RELATED"/>
    <property type="match status" value="1"/>
</dbReference>
<dbReference type="InterPro" id="IPR036259">
    <property type="entry name" value="MFS_trans_sf"/>
</dbReference>
<dbReference type="GO" id="GO:0022857">
    <property type="term" value="F:transmembrane transporter activity"/>
    <property type="evidence" value="ECO:0007669"/>
    <property type="project" value="TreeGrafter"/>
</dbReference>
<protein>
    <recommendedName>
        <fullName evidence="9">Major facilitator superfamily (MFS) profile domain-containing protein</fullName>
    </recommendedName>
</protein>
<proteinExistence type="predicted"/>
<gene>
    <name evidence="7" type="ORF">SCLCIDRAFT_1225238</name>
</gene>
<dbReference type="PANTHER" id="PTHR43791:SF36">
    <property type="entry name" value="TRANSPORTER, PUTATIVE (AFU_ORTHOLOGUE AFUA_6G08340)-RELATED"/>
    <property type="match status" value="1"/>
</dbReference>
<dbReference type="Gene3D" id="1.20.1250.20">
    <property type="entry name" value="MFS general substrate transporter like domains"/>
    <property type="match status" value="1"/>
</dbReference>
<evidence type="ECO:0000256" key="5">
    <source>
        <dbReference type="ARBA" id="ARBA00023136"/>
    </source>
</evidence>
<dbReference type="STRING" id="1036808.A0A0C2ZC79"/>
<keyword evidence="2" id="KW-0813">Transport</keyword>
<dbReference type="SUPFAM" id="SSF103473">
    <property type="entry name" value="MFS general substrate transporter"/>
    <property type="match status" value="1"/>
</dbReference>
<reference evidence="7 8" key="1">
    <citation type="submission" date="2014-04" db="EMBL/GenBank/DDBJ databases">
        <authorList>
            <consortium name="DOE Joint Genome Institute"/>
            <person name="Kuo A."/>
            <person name="Kohler A."/>
            <person name="Nagy L.G."/>
            <person name="Floudas D."/>
            <person name="Copeland A."/>
            <person name="Barry K.W."/>
            <person name="Cichocki N."/>
            <person name="Veneault-Fourrey C."/>
            <person name="LaButti K."/>
            <person name="Lindquist E.A."/>
            <person name="Lipzen A."/>
            <person name="Lundell T."/>
            <person name="Morin E."/>
            <person name="Murat C."/>
            <person name="Sun H."/>
            <person name="Tunlid A."/>
            <person name="Henrissat B."/>
            <person name="Grigoriev I.V."/>
            <person name="Hibbett D.S."/>
            <person name="Martin F."/>
            <person name="Nordberg H.P."/>
            <person name="Cantor M.N."/>
            <person name="Hua S.X."/>
        </authorList>
    </citation>
    <scope>NUCLEOTIDE SEQUENCE [LARGE SCALE GENOMIC DNA]</scope>
    <source>
        <strain evidence="7 8">Foug A</strain>
    </source>
</reference>
<sequence length="115" mass="12977">MNNMNRSNVAAARIKGLEEDLHLTGQQFNSLLSVLYVGFVLMQIPSNAFVNQLRRPSVYLSLCITSWGILSISTGQWTSDGTNTSCLNLDSYPPCRYRPEVRIHCTTFLLTQFDD</sequence>
<evidence type="ECO:0000256" key="3">
    <source>
        <dbReference type="ARBA" id="ARBA00022692"/>
    </source>
</evidence>
<evidence type="ECO:0000256" key="4">
    <source>
        <dbReference type="ARBA" id="ARBA00022989"/>
    </source>
</evidence>
<evidence type="ECO:0000256" key="1">
    <source>
        <dbReference type="ARBA" id="ARBA00004141"/>
    </source>
</evidence>
<feature type="transmembrane region" description="Helical" evidence="6">
    <location>
        <begin position="31"/>
        <end position="50"/>
    </location>
</feature>